<evidence type="ECO:0000256" key="16">
    <source>
        <dbReference type="ARBA" id="ARBA00023180"/>
    </source>
</evidence>
<keyword evidence="13" id="KW-0862">Zinc</keyword>
<evidence type="ECO:0000256" key="20">
    <source>
        <dbReference type="SAM" id="Phobius"/>
    </source>
</evidence>
<evidence type="ECO:0000259" key="21">
    <source>
        <dbReference type="PROSITE" id="PS50089"/>
    </source>
</evidence>
<keyword evidence="17" id="KW-0458">Lysosome</keyword>
<dbReference type="SUPFAM" id="SSF57850">
    <property type="entry name" value="RING/U-box"/>
    <property type="match status" value="1"/>
</dbReference>
<dbReference type="Gene3D" id="3.50.30.30">
    <property type="match status" value="1"/>
</dbReference>
<dbReference type="GO" id="GO:0010008">
    <property type="term" value="C:endosome membrane"/>
    <property type="evidence" value="ECO:0007669"/>
    <property type="project" value="UniProtKB-SubCell"/>
</dbReference>
<keyword evidence="9" id="KW-0732">Signal</keyword>
<keyword evidence="7 20" id="KW-0812">Transmembrane</keyword>
<dbReference type="Pfam" id="PF13639">
    <property type="entry name" value="zf-RING_2"/>
    <property type="match status" value="1"/>
</dbReference>
<comment type="pathway">
    <text evidence="4">Protein modification; protein ubiquitination.</text>
</comment>
<feature type="domain" description="RING-type" evidence="21">
    <location>
        <begin position="240"/>
        <end position="282"/>
    </location>
</feature>
<evidence type="ECO:0000256" key="12">
    <source>
        <dbReference type="ARBA" id="ARBA00022786"/>
    </source>
</evidence>
<feature type="compositionally biased region" description="Low complexity" evidence="19">
    <location>
        <begin position="302"/>
        <end position="316"/>
    </location>
</feature>
<keyword evidence="8" id="KW-0479">Metal-binding</keyword>
<dbReference type="AlphaFoldDB" id="A0A8C4S262"/>
<dbReference type="GeneTree" id="ENSGT00940000159547"/>
<dbReference type="InterPro" id="IPR001841">
    <property type="entry name" value="Znf_RING"/>
</dbReference>
<reference evidence="22" key="3">
    <citation type="submission" date="2025-09" db="UniProtKB">
        <authorList>
            <consortium name="Ensembl"/>
        </authorList>
    </citation>
    <scope>IDENTIFICATION</scope>
</reference>
<gene>
    <name evidence="22" type="primary">RNF167</name>
</gene>
<evidence type="ECO:0000313" key="22">
    <source>
        <dbReference type="Ensembl" id="ENSECRP00000010598.1"/>
    </source>
</evidence>
<dbReference type="CDD" id="cd16796">
    <property type="entry name" value="RING-H2_RNF13"/>
    <property type="match status" value="1"/>
</dbReference>
<evidence type="ECO:0000256" key="10">
    <source>
        <dbReference type="ARBA" id="ARBA00022753"/>
    </source>
</evidence>
<dbReference type="GO" id="GO:0005765">
    <property type="term" value="C:lysosomal membrane"/>
    <property type="evidence" value="ECO:0007669"/>
    <property type="project" value="UniProtKB-SubCell"/>
</dbReference>
<feature type="compositionally biased region" description="Polar residues" evidence="19">
    <location>
        <begin position="354"/>
        <end position="382"/>
    </location>
</feature>
<keyword evidence="10" id="KW-0967">Endosome</keyword>
<keyword evidence="6" id="KW-0808">Transferase</keyword>
<comment type="subcellular location">
    <subcellularLocation>
        <location evidence="3">Endosome membrane</location>
        <topology evidence="3">Single-pass type I membrane protein</topology>
    </subcellularLocation>
    <subcellularLocation>
        <location evidence="2">Lysosome membrane</location>
        <topology evidence="2">Single-pass type I membrane protein</topology>
    </subcellularLocation>
</comment>
<accession>A0A8C4S262</accession>
<feature type="region of interest" description="Disordered" evidence="19">
    <location>
        <begin position="284"/>
        <end position="382"/>
    </location>
</feature>
<dbReference type="GO" id="GO:0008270">
    <property type="term" value="F:zinc ion binding"/>
    <property type="evidence" value="ECO:0007669"/>
    <property type="project" value="UniProtKB-KW"/>
</dbReference>
<reference evidence="22" key="1">
    <citation type="submission" date="2021-06" db="EMBL/GenBank/DDBJ databases">
        <authorList>
            <consortium name="Wellcome Sanger Institute Data Sharing"/>
        </authorList>
    </citation>
    <scope>NUCLEOTIDE SEQUENCE [LARGE SCALE GENOMIC DNA]</scope>
</reference>
<evidence type="ECO:0000256" key="11">
    <source>
        <dbReference type="ARBA" id="ARBA00022771"/>
    </source>
</evidence>
<keyword evidence="16" id="KW-0325">Glycoprotein</keyword>
<dbReference type="FunFam" id="3.50.30.30:FF:000026">
    <property type="entry name" value="E3 ubiquitin-protein ligase RNF13"/>
    <property type="match status" value="1"/>
</dbReference>
<keyword evidence="23" id="KW-1185">Reference proteome</keyword>
<dbReference type="PANTHER" id="PTHR47168">
    <property type="entry name" value="RING ZINC FINGER DOMAIN SUPERFAMILY PROTEIN-RELATED"/>
    <property type="match status" value="1"/>
</dbReference>
<evidence type="ECO:0000256" key="1">
    <source>
        <dbReference type="ARBA" id="ARBA00000900"/>
    </source>
</evidence>
<keyword evidence="14 20" id="KW-1133">Transmembrane helix</keyword>
<dbReference type="InterPro" id="IPR046450">
    <property type="entry name" value="PA_dom_sf"/>
</dbReference>
<comment type="catalytic activity">
    <reaction evidence="1">
        <text>S-ubiquitinyl-[E2 ubiquitin-conjugating enzyme]-L-cysteine + [acceptor protein]-L-lysine = [E2 ubiquitin-conjugating enzyme]-L-cysteine + N(6)-ubiquitinyl-[acceptor protein]-L-lysine.</text>
        <dbReference type="EC" id="2.3.2.27"/>
    </reaction>
</comment>
<dbReference type="SMART" id="SM00184">
    <property type="entry name" value="RING"/>
    <property type="match status" value="1"/>
</dbReference>
<feature type="transmembrane region" description="Helical" evidence="20">
    <location>
        <begin position="180"/>
        <end position="207"/>
    </location>
</feature>
<evidence type="ECO:0000256" key="15">
    <source>
        <dbReference type="ARBA" id="ARBA00023136"/>
    </source>
</evidence>
<evidence type="ECO:0000256" key="19">
    <source>
        <dbReference type="SAM" id="MobiDB-lite"/>
    </source>
</evidence>
<evidence type="ECO:0000256" key="4">
    <source>
        <dbReference type="ARBA" id="ARBA00004906"/>
    </source>
</evidence>
<dbReference type="GO" id="GO:0061630">
    <property type="term" value="F:ubiquitin protein ligase activity"/>
    <property type="evidence" value="ECO:0007669"/>
    <property type="project" value="UniProtKB-EC"/>
</dbReference>
<dbReference type="Pfam" id="PF02225">
    <property type="entry name" value="PA"/>
    <property type="match status" value="1"/>
</dbReference>
<dbReference type="InterPro" id="IPR051653">
    <property type="entry name" value="E3_ligase_sorting_rcpt"/>
</dbReference>
<evidence type="ECO:0000256" key="17">
    <source>
        <dbReference type="ARBA" id="ARBA00023228"/>
    </source>
</evidence>
<evidence type="ECO:0000256" key="2">
    <source>
        <dbReference type="ARBA" id="ARBA00004352"/>
    </source>
</evidence>
<protein>
    <recommendedName>
        <fullName evidence="5">RING-type E3 ubiquitin transferase</fullName>
        <ecNumber evidence="5">2.3.2.27</ecNumber>
    </recommendedName>
</protein>
<evidence type="ECO:0000256" key="6">
    <source>
        <dbReference type="ARBA" id="ARBA00022679"/>
    </source>
</evidence>
<evidence type="ECO:0000256" key="8">
    <source>
        <dbReference type="ARBA" id="ARBA00022723"/>
    </source>
</evidence>
<dbReference type="CDD" id="cd02123">
    <property type="entry name" value="PA_C_RZF_like"/>
    <property type="match status" value="1"/>
</dbReference>
<dbReference type="EC" id="2.3.2.27" evidence="5"/>
<dbReference type="Proteomes" id="UP000694620">
    <property type="component" value="Chromosome 3"/>
</dbReference>
<evidence type="ECO:0000256" key="13">
    <source>
        <dbReference type="ARBA" id="ARBA00022833"/>
    </source>
</evidence>
<evidence type="ECO:0000256" key="18">
    <source>
        <dbReference type="PROSITE-ProRule" id="PRU00175"/>
    </source>
</evidence>
<keyword evidence="11 18" id="KW-0863">Zinc-finger</keyword>
<evidence type="ECO:0000256" key="5">
    <source>
        <dbReference type="ARBA" id="ARBA00012483"/>
    </source>
</evidence>
<dbReference type="InterPro" id="IPR003137">
    <property type="entry name" value="PA_domain"/>
</dbReference>
<evidence type="ECO:0000313" key="23">
    <source>
        <dbReference type="Proteomes" id="UP000694620"/>
    </source>
</evidence>
<dbReference type="Ensembl" id="ENSECRT00000010775.1">
    <property type="protein sequence ID" value="ENSECRP00000010598.1"/>
    <property type="gene ID" value="ENSECRG00000007057.1"/>
</dbReference>
<keyword evidence="15 20" id="KW-0472">Membrane</keyword>
<organism evidence="22 23">
    <name type="scientific">Erpetoichthys calabaricus</name>
    <name type="common">Rope fish</name>
    <name type="synonym">Calamoichthys calabaricus</name>
    <dbReference type="NCBI Taxonomy" id="27687"/>
    <lineage>
        <taxon>Eukaryota</taxon>
        <taxon>Metazoa</taxon>
        <taxon>Chordata</taxon>
        <taxon>Craniata</taxon>
        <taxon>Vertebrata</taxon>
        <taxon>Euteleostomi</taxon>
        <taxon>Actinopterygii</taxon>
        <taxon>Polypteriformes</taxon>
        <taxon>Polypteridae</taxon>
        <taxon>Erpetoichthys</taxon>
    </lineage>
</organism>
<reference evidence="22" key="2">
    <citation type="submission" date="2025-08" db="UniProtKB">
        <authorList>
            <consortium name="Ensembl"/>
        </authorList>
    </citation>
    <scope>IDENTIFICATION</scope>
</reference>
<dbReference type="SUPFAM" id="SSF52025">
    <property type="entry name" value="PA domain"/>
    <property type="match status" value="1"/>
</dbReference>
<proteinExistence type="predicted"/>
<keyword evidence="12" id="KW-0833">Ubl conjugation pathway</keyword>
<dbReference type="InterPro" id="IPR044744">
    <property type="entry name" value="ZNRF4/RNF13/RNF167_PA"/>
</dbReference>
<evidence type="ECO:0000256" key="14">
    <source>
        <dbReference type="ARBA" id="ARBA00022989"/>
    </source>
</evidence>
<name>A0A8C4S262_ERPCA</name>
<dbReference type="InterPro" id="IPR013083">
    <property type="entry name" value="Znf_RING/FYVE/PHD"/>
</dbReference>
<sequence length="382" mass="42408">MSPGIMRSLAALSVYLCSVFLVPCLLGPLPYVGAFIYAYSNNNNTTMIFDDLPAMFGNQLPKDGLKGYLVDAKPLNACAQLQPPPTSNDTSKFIVLIQRNECNFDIKVLHAQQAGYSAAIVYNTGSDKLLTMGFSDEDIVKQIEIPSVFIGATAAEYLQLYFLYDKAAHIVLLPDYAFPLGFYLIPFTGVVAIVIIVMLSVMIVRCIQYRRRLRRNRLTKDQLKKIPVHKFKKGDIYDVCAICLEEYEEADKLRILPCSHAYHCKCVDPWLTQTKKTCPVCKQRPFRSDDDSESEVEEENNPEVGGSSERTPLLSPSNPPLGGGVHSFGSMEESGGIIPQDDYYASENEDDSDSQCSPSEGDTVQLLNPSANEEQSRSPINI</sequence>
<dbReference type="Gene3D" id="3.30.40.10">
    <property type="entry name" value="Zinc/RING finger domain, C3HC4 (zinc finger)"/>
    <property type="match status" value="1"/>
</dbReference>
<dbReference type="FunFam" id="3.30.40.10:FF:000099">
    <property type="entry name" value="E3 ubiquitin-protein ligase RNF167"/>
    <property type="match status" value="1"/>
</dbReference>
<evidence type="ECO:0000256" key="3">
    <source>
        <dbReference type="ARBA" id="ARBA00004530"/>
    </source>
</evidence>
<dbReference type="PANTHER" id="PTHR47168:SF1">
    <property type="entry name" value="OS02G0798600 PROTEIN"/>
    <property type="match status" value="1"/>
</dbReference>
<evidence type="ECO:0000256" key="7">
    <source>
        <dbReference type="ARBA" id="ARBA00022692"/>
    </source>
</evidence>
<dbReference type="PROSITE" id="PS50089">
    <property type="entry name" value="ZF_RING_2"/>
    <property type="match status" value="1"/>
</dbReference>
<evidence type="ECO:0000256" key="9">
    <source>
        <dbReference type="ARBA" id="ARBA00022729"/>
    </source>
</evidence>
<feature type="compositionally biased region" description="Acidic residues" evidence="19">
    <location>
        <begin position="290"/>
        <end position="301"/>
    </location>
</feature>